<reference evidence="9 10" key="1">
    <citation type="submission" date="2016-06" db="EMBL/GenBank/DDBJ databases">
        <authorList>
            <person name="Kjaerup R.B."/>
            <person name="Dalgaard T.S."/>
            <person name="Juul-Madsen H.R."/>
        </authorList>
    </citation>
    <scope>NUCLEOTIDE SEQUENCE [LARGE SCALE GENOMIC DNA]</scope>
    <source>
        <strain evidence="9 10">CECT 8886</strain>
    </source>
</reference>
<evidence type="ECO:0000256" key="5">
    <source>
        <dbReference type="ARBA" id="ARBA00022692"/>
    </source>
</evidence>
<dbReference type="InterPro" id="IPR000522">
    <property type="entry name" value="ABC_transptr_permease_BtuC"/>
</dbReference>
<comment type="similarity">
    <text evidence="2">Belongs to the binding-protein-dependent transport system permease family. FecCD subfamily.</text>
</comment>
<organism evidence="9 10">
    <name type="scientific">Marinomonas spartinae</name>
    <dbReference type="NCBI Taxonomy" id="1792290"/>
    <lineage>
        <taxon>Bacteria</taxon>
        <taxon>Pseudomonadati</taxon>
        <taxon>Pseudomonadota</taxon>
        <taxon>Gammaproteobacteria</taxon>
        <taxon>Oceanospirillales</taxon>
        <taxon>Oceanospirillaceae</taxon>
        <taxon>Marinomonas</taxon>
    </lineage>
</organism>
<keyword evidence="7 8" id="KW-0472">Membrane</keyword>
<accession>A0A1A8TF94</accession>
<feature type="transmembrane region" description="Helical" evidence="8">
    <location>
        <begin position="154"/>
        <end position="175"/>
    </location>
</feature>
<evidence type="ECO:0000256" key="6">
    <source>
        <dbReference type="ARBA" id="ARBA00022989"/>
    </source>
</evidence>
<dbReference type="Pfam" id="PF01032">
    <property type="entry name" value="FecCD"/>
    <property type="match status" value="1"/>
</dbReference>
<feature type="transmembrane region" description="Helical" evidence="8">
    <location>
        <begin position="123"/>
        <end position="142"/>
    </location>
</feature>
<evidence type="ECO:0000256" key="8">
    <source>
        <dbReference type="SAM" id="Phobius"/>
    </source>
</evidence>
<dbReference type="OrthoDB" id="9055647at2"/>
<dbReference type="Gene3D" id="1.10.3470.10">
    <property type="entry name" value="ABC transporter involved in vitamin B12 uptake, BtuC"/>
    <property type="match status" value="1"/>
</dbReference>
<dbReference type="Proteomes" id="UP000092544">
    <property type="component" value="Unassembled WGS sequence"/>
</dbReference>
<dbReference type="PANTHER" id="PTHR30472:SF65">
    <property type="entry name" value="SIDEROPHORE TRANSPORT SYSTEM PERMEASE PROTEIN YFIZ-RELATED"/>
    <property type="match status" value="1"/>
</dbReference>
<dbReference type="GO" id="GO:0033214">
    <property type="term" value="P:siderophore-iron import into cell"/>
    <property type="evidence" value="ECO:0007669"/>
    <property type="project" value="TreeGrafter"/>
</dbReference>
<evidence type="ECO:0000256" key="3">
    <source>
        <dbReference type="ARBA" id="ARBA00022448"/>
    </source>
</evidence>
<feature type="transmembrane region" description="Helical" evidence="8">
    <location>
        <begin position="67"/>
        <end position="86"/>
    </location>
</feature>
<dbReference type="STRING" id="1792290.MSP8886_02307"/>
<protein>
    <submittedName>
        <fullName evidence="9">Putative siderophore transport system permease protein YfiZ</fullName>
    </submittedName>
</protein>
<dbReference type="AlphaFoldDB" id="A0A1A8TF94"/>
<dbReference type="EMBL" id="FLOB01000004">
    <property type="protein sequence ID" value="SBS31999.1"/>
    <property type="molecule type" value="Genomic_DNA"/>
</dbReference>
<dbReference type="InterPro" id="IPR037294">
    <property type="entry name" value="ABC_BtuC-like"/>
</dbReference>
<keyword evidence="6 8" id="KW-1133">Transmembrane helix</keyword>
<keyword evidence="4" id="KW-1003">Cell membrane</keyword>
<name>A0A1A8TF94_9GAMM</name>
<feature type="transmembrane region" description="Helical" evidence="8">
    <location>
        <begin position="284"/>
        <end position="306"/>
    </location>
</feature>
<dbReference type="SUPFAM" id="SSF81345">
    <property type="entry name" value="ABC transporter involved in vitamin B12 uptake, BtuC"/>
    <property type="match status" value="1"/>
</dbReference>
<comment type="subcellular location">
    <subcellularLocation>
        <location evidence="1">Cell membrane</location>
        <topology evidence="1">Multi-pass membrane protein</topology>
    </subcellularLocation>
</comment>
<feature type="transmembrane region" description="Helical" evidence="8">
    <location>
        <begin position="312"/>
        <end position="330"/>
    </location>
</feature>
<evidence type="ECO:0000313" key="9">
    <source>
        <dbReference type="EMBL" id="SBS31999.1"/>
    </source>
</evidence>
<evidence type="ECO:0000256" key="4">
    <source>
        <dbReference type="ARBA" id="ARBA00022475"/>
    </source>
</evidence>
<evidence type="ECO:0000256" key="1">
    <source>
        <dbReference type="ARBA" id="ARBA00004651"/>
    </source>
</evidence>
<keyword evidence="10" id="KW-1185">Reference proteome</keyword>
<proteinExistence type="inferred from homology"/>
<keyword evidence="3" id="KW-0813">Transport</keyword>
<dbReference type="GO" id="GO:0022857">
    <property type="term" value="F:transmembrane transporter activity"/>
    <property type="evidence" value="ECO:0007669"/>
    <property type="project" value="InterPro"/>
</dbReference>
<dbReference type="CDD" id="cd06550">
    <property type="entry name" value="TM_ABC_iron-siderophores_like"/>
    <property type="match status" value="1"/>
</dbReference>
<evidence type="ECO:0000313" key="10">
    <source>
        <dbReference type="Proteomes" id="UP000092544"/>
    </source>
</evidence>
<sequence>MTLFSSSMLFRWSVLALSLVCLLIAFTASIAFGQYAIPLKHVWSAFWAFDPQSIDDVIIRTTRLSRAMVACLVGSALAVSGVLMQALTRNSLASPSIFGVNAGAIFFIVLFSTFFSVTSLHSFLWLAFLGAAIAGSLVYGLGSLGRDGLSPVRIVLSGAAISALFMAFTQGMLVIGQEGLDSVLFWVAGSVSGRSLDMVTPLVPFFVVGIVLAILAAPHINILLSGDDVAKGLGQNTIVIKVLLSVLIVGLAGGSVALGGNIGFIGLIVPHMARFMIGHDHKWLIPLSALWGAVLLLCADLLSRFVIMPEEVPIGVTTAILGVPFFIYLARKGGKRG</sequence>
<dbReference type="PANTHER" id="PTHR30472">
    <property type="entry name" value="FERRIC ENTEROBACTIN TRANSPORT SYSTEM PERMEASE PROTEIN"/>
    <property type="match status" value="1"/>
</dbReference>
<gene>
    <name evidence="9" type="primary">yfiZ</name>
    <name evidence="9" type="ORF">MSP8886_02307</name>
</gene>
<evidence type="ECO:0000256" key="2">
    <source>
        <dbReference type="ARBA" id="ARBA00007935"/>
    </source>
</evidence>
<keyword evidence="5 8" id="KW-0812">Transmembrane</keyword>
<dbReference type="RefSeq" id="WP_067016503.1">
    <property type="nucleotide sequence ID" value="NZ_FLOB01000004.1"/>
</dbReference>
<dbReference type="FunFam" id="1.10.3470.10:FF:000001">
    <property type="entry name" value="Vitamin B12 ABC transporter permease BtuC"/>
    <property type="match status" value="1"/>
</dbReference>
<dbReference type="GO" id="GO:0005886">
    <property type="term" value="C:plasma membrane"/>
    <property type="evidence" value="ECO:0007669"/>
    <property type="project" value="UniProtKB-SubCell"/>
</dbReference>
<feature type="transmembrane region" description="Helical" evidence="8">
    <location>
        <begin position="98"/>
        <end position="117"/>
    </location>
</feature>
<evidence type="ECO:0000256" key="7">
    <source>
        <dbReference type="ARBA" id="ARBA00023136"/>
    </source>
</evidence>
<feature type="transmembrane region" description="Helical" evidence="8">
    <location>
        <begin position="202"/>
        <end position="224"/>
    </location>
</feature>